<dbReference type="AlphaFoldDB" id="A0A933I8V6"/>
<dbReference type="InterPro" id="IPR043128">
    <property type="entry name" value="Rev_trsase/Diguanyl_cyclase"/>
</dbReference>
<feature type="domain" description="GGDEF" evidence="2">
    <location>
        <begin position="537"/>
        <end position="670"/>
    </location>
</feature>
<dbReference type="GO" id="GO:1902201">
    <property type="term" value="P:negative regulation of bacterial-type flagellum-dependent cell motility"/>
    <property type="evidence" value="ECO:0007669"/>
    <property type="project" value="TreeGrafter"/>
</dbReference>
<accession>A0A933I8V6</accession>
<sequence>MKKQKTNPLKIGLLVISGALIAVAITGAFYRANDPDPAAWPSTPGVIWAVILLSVYGTLIWRAISRESRQRWQLWTLLLLTAVTVMAVQQTGGMNSPWLFSYLMLTLLSLYRAEDRWQLLAPAVLILTEGGSAYFHQLLPGPALYRLGGLFLFLAAAFAVGRLLLKRSFSPAQNLEAEPERKIIAPAAELKNDLQALSSLMHASLGAKTAAFFRLDPSANYLKLAAWRSYSAEIIKEATLDAQKGILGWVVKEKQALLYPVFSKDSKDLGYYAKSEPLKSLLAVPIIMENRVEGIAVADSEEENHFNEGSKALLAGFAEEAARLMILHQSHSALGLEGERLKEWNRYLEQMANRLKVDEVIEIMGKLIPELVSCDHLVMLQAPESGGPCRVLLAEPPAAGFPAPGAELDISGTLSEQALRILEWRKVDDFYRRSLGLFRFSREERQDHGFRSVLAAPLTYEGVCHYILVLESRKPYVFEAETETLHILLSQFSLALRSAALYQEKEQMAIRDGLTGLANHRRFQDFLTESLAKSVDKPLSVALFDIDFFKKLNDSYGHPIGDVVLKEVAARLKANISKYDFVARYGGEEFIAVWPGKTDKEAEVLAEGLRTAIGGEKFSTTAGELPVTVSLGVAAFPQDSNNKPDLIKAADEALYAAKKAGRNRVVRYSTITKEISKQ</sequence>
<dbReference type="SUPFAM" id="SSF55073">
    <property type="entry name" value="Nucleotide cyclase"/>
    <property type="match status" value="1"/>
</dbReference>
<protein>
    <submittedName>
        <fullName evidence="3">Diguanylate cyclase</fullName>
    </submittedName>
</protein>
<name>A0A933I8V6_UNCT6</name>
<dbReference type="Pfam" id="PF00990">
    <property type="entry name" value="GGDEF"/>
    <property type="match status" value="1"/>
</dbReference>
<dbReference type="Gene3D" id="3.30.450.40">
    <property type="match status" value="2"/>
</dbReference>
<dbReference type="PROSITE" id="PS50887">
    <property type="entry name" value="GGDEF"/>
    <property type="match status" value="1"/>
</dbReference>
<reference evidence="3" key="1">
    <citation type="submission" date="2020-07" db="EMBL/GenBank/DDBJ databases">
        <title>Huge and variable diversity of episymbiotic CPR bacteria and DPANN archaea in groundwater ecosystems.</title>
        <authorList>
            <person name="He C.Y."/>
            <person name="Keren R."/>
            <person name="Whittaker M."/>
            <person name="Farag I.F."/>
            <person name="Doudna J."/>
            <person name="Cate J.H.D."/>
            <person name="Banfield J.F."/>
        </authorList>
    </citation>
    <scope>NUCLEOTIDE SEQUENCE</scope>
    <source>
        <strain evidence="3">NC_groundwater_1520_Pr4_B-0.1um_53_5</strain>
    </source>
</reference>
<dbReference type="InterPro" id="IPR029016">
    <property type="entry name" value="GAF-like_dom_sf"/>
</dbReference>
<dbReference type="Proteomes" id="UP000736328">
    <property type="component" value="Unassembled WGS sequence"/>
</dbReference>
<dbReference type="EMBL" id="JACQXR010000077">
    <property type="protein sequence ID" value="MBI4726742.1"/>
    <property type="molecule type" value="Genomic_DNA"/>
</dbReference>
<dbReference type="FunFam" id="3.30.70.270:FF:000001">
    <property type="entry name" value="Diguanylate cyclase domain protein"/>
    <property type="match status" value="1"/>
</dbReference>
<dbReference type="InterPro" id="IPR029787">
    <property type="entry name" value="Nucleotide_cyclase"/>
</dbReference>
<dbReference type="GO" id="GO:0052621">
    <property type="term" value="F:diguanylate cyclase activity"/>
    <property type="evidence" value="ECO:0007669"/>
    <property type="project" value="TreeGrafter"/>
</dbReference>
<keyword evidence="1" id="KW-0812">Transmembrane</keyword>
<keyword evidence="1" id="KW-0472">Membrane</keyword>
<feature type="transmembrane region" description="Helical" evidence="1">
    <location>
        <begin position="119"/>
        <end position="137"/>
    </location>
</feature>
<organism evidence="3 4">
    <name type="scientific">candidate division TA06 bacterium</name>
    <dbReference type="NCBI Taxonomy" id="2250710"/>
    <lineage>
        <taxon>Bacteria</taxon>
        <taxon>Bacteria division TA06</taxon>
    </lineage>
</organism>
<evidence type="ECO:0000259" key="2">
    <source>
        <dbReference type="PROSITE" id="PS50887"/>
    </source>
</evidence>
<proteinExistence type="predicted"/>
<evidence type="ECO:0000256" key="1">
    <source>
        <dbReference type="SAM" id="Phobius"/>
    </source>
</evidence>
<dbReference type="PANTHER" id="PTHR45138:SF9">
    <property type="entry name" value="DIGUANYLATE CYCLASE DGCM-RELATED"/>
    <property type="match status" value="1"/>
</dbReference>
<evidence type="ECO:0000313" key="4">
    <source>
        <dbReference type="Proteomes" id="UP000736328"/>
    </source>
</evidence>
<dbReference type="SMART" id="SM00065">
    <property type="entry name" value="GAF"/>
    <property type="match status" value="2"/>
</dbReference>
<dbReference type="NCBIfam" id="TIGR00254">
    <property type="entry name" value="GGDEF"/>
    <property type="match status" value="1"/>
</dbReference>
<feature type="transmembrane region" description="Helical" evidence="1">
    <location>
        <begin position="38"/>
        <end position="60"/>
    </location>
</feature>
<feature type="transmembrane region" description="Helical" evidence="1">
    <location>
        <begin position="72"/>
        <end position="89"/>
    </location>
</feature>
<dbReference type="SUPFAM" id="SSF55781">
    <property type="entry name" value="GAF domain-like"/>
    <property type="match status" value="2"/>
</dbReference>
<dbReference type="Gene3D" id="3.30.70.270">
    <property type="match status" value="1"/>
</dbReference>
<dbReference type="PANTHER" id="PTHR45138">
    <property type="entry name" value="REGULATORY COMPONENTS OF SENSORY TRANSDUCTION SYSTEM"/>
    <property type="match status" value="1"/>
</dbReference>
<dbReference type="GO" id="GO:0043709">
    <property type="term" value="P:cell adhesion involved in single-species biofilm formation"/>
    <property type="evidence" value="ECO:0007669"/>
    <property type="project" value="TreeGrafter"/>
</dbReference>
<dbReference type="InterPro" id="IPR000160">
    <property type="entry name" value="GGDEF_dom"/>
</dbReference>
<dbReference type="GO" id="GO:0005886">
    <property type="term" value="C:plasma membrane"/>
    <property type="evidence" value="ECO:0007669"/>
    <property type="project" value="TreeGrafter"/>
</dbReference>
<feature type="transmembrane region" description="Helical" evidence="1">
    <location>
        <begin position="12"/>
        <end position="32"/>
    </location>
</feature>
<comment type="caution">
    <text evidence="3">The sequence shown here is derived from an EMBL/GenBank/DDBJ whole genome shotgun (WGS) entry which is preliminary data.</text>
</comment>
<dbReference type="InterPro" id="IPR050469">
    <property type="entry name" value="Diguanylate_Cyclase"/>
</dbReference>
<keyword evidence="1" id="KW-1133">Transmembrane helix</keyword>
<evidence type="ECO:0000313" key="3">
    <source>
        <dbReference type="EMBL" id="MBI4726742.1"/>
    </source>
</evidence>
<feature type="transmembrane region" description="Helical" evidence="1">
    <location>
        <begin position="143"/>
        <end position="165"/>
    </location>
</feature>
<dbReference type="InterPro" id="IPR003018">
    <property type="entry name" value="GAF"/>
</dbReference>
<dbReference type="CDD" id="cd01949">
    <property type="entry name" value="GGDEF"/>
    <property type="match status" value="1"/>
</dbReference>
<gene>
    <name evidence="3" type="ORF">HY768_05905</name>
</gene>
<dbReference type="SMART" id="SM00267">
    <property type="entry name" value="GGDEF"/>
    <property type="match status" value="1"/>
</dbReference>
<dbReference type="Pfam" id="PF13185">
    <property type="entry name" value="GAF_2"/>
    <property type="match status" value="1"/>
</dbReference>